<protein>
    <submittedName>
        <fullName evidence="1">Uncharacterized protein</fullName>
    </submittedName>
</protein>
<name>A0A699T244_TANCI</name>
<evidence type="ECO:0000313" key="1">
    <source>
        <dbReference type="EMBL" id="GFD04545.1"/>
    </source>
</evidence>
<organism evidence="1">
    <name type="scientific">Tanacetum cinerariifolium</name>
    <name type="common">Dalmatian daisy</name>
    <name type="synonym">Chrysanthemum cinerariifolium</name>
    <dbReference type="NCBI Taxonomy" id="118510"/>
    <lineage>
        <taxon>Eukaryota</taxon>
        <taxon>Viridiplantae</taxon>
        <taxon>Streptophyta</taxon>
        <taxon>Embryophyta</taxon>
        <taxon>Tracheophyta</taxon>
        <taxon>Spermatophyta</taxon>
        <taxon>Magnoliopsida</taxon>
        <taxon>eudicotyledons</taxon>
        <taxon>Gunneridae</taxon>
        <taxon>Pentapetalae</taxon>
        <taxon>asterids</taxon>
        <taxon>campanulids</taxon>
        <taxon>Asterales</taxon>
        <taxon>Asteraceae</taxon>
        <taxon>Asteroideae</taxon>
        <taxon>Anthemideae</taxon>
        <taxon>Anthemidinae</taxon>
        <taxon>Tanacetum</taxon>
    </lineage>
</organism>
<dbReference type="AlphaFoldDB" id="A0A699T244"/>
<reference evidence="1" key="1">
    <citation type="journal article" date="2019" name="Sci. Rep.">
        <title>Draft genome of Tanacetum cinerariifolium, the natural source of mosquito coil.</title>
        <authorList>
            <person name="Yamashiro T."/>
            <person name="Shiraishi A."/>
            <person name="Satake H."/>
            <person name="Nakayama K."/>
        </authorList>
    </citation>
    <scope>NUCLEOTIDE SEQUENCE</scope>
</reference>
<sequence>LSHAQLGECAQKAGFAQLLLRHFVGLVQPPKRVVYFAVAAIELLKRKRAVPPQVVVEVQLLQRLVGVGLEVPERVVEVEKQVAVGLHLWEL</sequence>
<comment type="caution">
    <text evidence="1">The sequence shown here is derived from an EMBL/GenBank/DDBJ whole genome shotgun (WGS) entry which is preliminary data.</text>
</comment>
<feature type="non-terminal residue" evidence="1">
    <location>
        <position position="1"/>
    </location>
</feature>
<dbReference type="EMBL" id="BKCJ011212519">
    <property type="protein sequence ID" value="GFD04545.1"/>
    <property type="molecule type" value="Genomic_DNA"/>
</dbReference>
<proteinExistence type="predicted"/>
<accession>A0A699T244</accession>
<gene>
    <name evidence="1" type="ORF">Tci_876514</name>
</gene>